<dbReference type="InterPro" id="IPR024654">
    <property type="entry name" value="Calcineurin-like_PHP_lpxH"/>
</dbReference>
<dbReference type="PANTHER" id="PTHR42850:SF2">
    <property type="entry name" value="BLL5683 PROTEIN"/>
    <property type="match status" value="1"/>
</dbReference>
<evidence type="ECO:0000256" key="1">
    <source>
        <dbReference type="ARBA" id="ARBA00008950"/>
    </source>
</evidence>
<dbReference type="GO" id="GO:0005737">
    <property type="term" value="C:cytoplasm"/>
    <property type="evidence" value="ECO:0007669"/>
    <property type="project" value="TreeGrafter"/>
</dbReference>
<dbReference type="InterPro" id="IPR011152">
    <property type="entry name" value="Pesterase_MJ0912"/>
</dbReference>
<feature type="domain" description="Calcineurin-like phosphoesterase" evidence="2">
    <location>
        <begin position="5"/>
        <end position="215"/>
    </location>
</feature>
<dbReference type="Pfam" id="PF12850">
    <property type="entry name" value="Metallophos_2"/>
    <property type="match status" value="1"/>
</dbReference>
<dbReference type="PANTHER" id="PTHR42850">
    <property type="entry name" value="METALLOPHOSPHOESTERASE"/>
    <property type="match status" value="1"/>
</dbReference>
<dbReference type="InterPro" id="IPR050126">
    <property type="entry name" value="Ap4A_hydrolase"/>
</dbReference>
<dbReference type="Proteomes" id="UP000178797">
    <property type="component" value="Unassembled WGS sequence"/>
</dbReference>
<gene>
    <name evidence="3" type="ORF">A2W05_02595</name>
</gene>
<comment type="similarity">
    <text evidence="1">Belongs to the metallophosphoesterase superfamily. YfcE family.</text>
</comment>
<name>A0A1F7RZQ9_9BACT</name>
<dbReference type="EMBL" id="MGDE01000061">
    <property type="protein sequence ID" value="OGL47022.1"/>
    <property type="molecule type" value="Genomic_DNA"/>
</dbReference>
<protein>
    <recommendedName>
        <fullName evidence="2">Calcineurin-like phosphoesterase domain-containing protein</fullName>
    </recommendedName>
</protein>
<evidence type="ECO:0000259" key="2">
    <source>
        <dbReference type="Pfam" id="PF12850"/>
    </source>
</evidence>
<comment type="caution">
    <text evidence="3">The sequence shown here is derived from an EMBL/GenBank/DDBJ whole genome shotgun (WGS) entry which is preliminary data.</text>
</comment>
<dbReference type="SUPFAM" id="SSF56300">
    <property type="entry name" value="Metallo-dependent phosphatases"/>
    <property type="match status" value="1"/>
</dbReference>
<dbReference type="AlphaFoldDB" id="A0A1F7RZQ9"/>
<dbReference type="InterPro" id="IPR029052">
    <property type="entry name" value="Metallo-depent_PP-like"/>
</dbReference>
<evidence type="ECO:0000313" key="3">
    <source>
        <dbReference type="EMBL" id="OGL47022.1"/>
    </source>
</evidence>
<dbReference type="PIRSF" id="PIRSF000883">
    <property type="entry name" value="Pesterase_MJ0912"/>
    <property type="match status" value="1"/>
</dbReference>
<dbReference type="Gene3D" id="3.60.21.10">
    <property type="match status" value="1"/>
</dbReference>
<organism evidence="3 4">
    <name type="scientific">Candidatus Schekmanbacteria bacterium RBG_16_38_10</name>
    <dbReference type="NCBI Taxonomy" id="1817879"/>
    <lineage>
        <taxon>Bacteria</taxon>
        <taxon>Candidatus Schekmaniibacteriota</taxon>
    </lineage>
</organism>
<dbReference type="CDD" id="cd00838">
    <property type="entry name" value="MPP_superfamily"/>
    <property type="match status" value="1"/>
</dbReference>
<accession>A0A1F7RZQ9</accession>
<evidence type="ECO:0000313" key="4">
    <source>
        <dbReference type="Proteomes" id="UP000178797"/>
    </source>
</evidence>
<reference evidence="3 4" key="1">
    <citation type="journal article" date="2016" name="Nat. Commun.">
        <title>Thousands of microbial genomes shed light on interconnected biogeochemical processes in an aquifer system.</title>
        <authorList>
            <person name="Anantharaman K."/>
            <person name="Brown C.T."/>
            <person name="Hug L.A."/>
            <person name="Sharon I."/>
            <person name="Castelle C.J."/>
            <person name="Probst A.J."/>
            <person name="Thomas B.C."/>
            <person name="Singh A."/>
            <person name="Wilkins M.J."/>
            <person name="Karaoz U."/>
            <person name="Brodie E.L."/>
            <person name="Williams K.H."/>
            <person name="Hubbard S.S."/>
            <person name="Banfield J.F."/>
        </authorList>
    </citation>
    <scope>NUCLEOTIDE SEQUENCE [LARGE SCALE GENOMIC DNA]</scope>
</reference>
<proteinExistence type="inferred from homology"/>
<dbReference type="GO" id="GO:0016791">
    <property type="term" value="F:phosphatase activity"/>
    <property type="evidence" value="ECO:0007669"/>
    <property type="project" value="TreeGrafter"/>
</dbReference>
<sequence>MLTKKVALISDIHSNIEALEAVLSDIDKQGIIDICCLGDIIGYGPNPREVLRRALQWQFSIRGNHEEGLLYTPFDFNADAIKALDWTRTELNSEDCSKDENFSLWNFLGDLGDIQEENDVMYVHASPRSRTREYIMPFDIKDEDTMRELFSLVNRLCFCGHTHLPGVFTEDFRFYLPSMVDNVFVPKDGKKFIINIGSVGQPRDRDLRASYVVFDGEKITFHRVEYDYKKTMQKIVDTKKLPLRFAERLAFGR</sequence>